<feature type="transmembrane region" description="Helical" evidence="6">
    <location>
        <begin position="71"/>
        <end position="89"/>
    </location>
</feature>
<evidence type="ECO:0000256" key="1">
    <source>
        <dbReference type="ARBA" id="ARBA00004141"/>
    </source>
</evidence>
<dbReference type="InterPro" id="IPR010291">
    <property type="entry name" value="Ion_channel_UNC-93"/>
</dbReference>
<dbReference type="Gene3D" id="1.20.1250.20">
    <property type="entry name" value="MFS general substrate transporter like domains"/>
    <property type="match status" value="1"/>
</dbReference>
<feature type="transmembrane region" description="Helical" evidence="6">
    <location>
        <begin position="325"/>
        <end position="350"/>
    </location>
</feature>
<dbReference type="Pfam" id="PF05978">
    <property type="entry name" value="UNC-93"/>
    <property type="match status" value="1"/>
</dbReference>
<protein>
    <submittedName>
        <fullName evidence="7">Ion channel regulatory protein UNC-93</fullName>
    </submittedName>
</protein>
<evidence type="ECO:0000313" key="7">
    <source>
        <dbReference type="EMBL" id="WZN60854.1"/>
    </source>
</evidence>
<feature type="transmembrane region" description="Helical" evidence="6">
    <location>
        <begin position="362"/>
        <end position="381"/>
    </location>
</feature>
<dbReference type="AlphaFoldDB" id="A0AAX4P3W3"/>
<sequence>MADGSDRKGLLGLCTICVSAFLIFLSYNSMQNLESSVNKGDGTTAVGVIYLAIICGTPLAPRVMGTLGRKWALVLSSCTYVAFIASNLYPVWQVMIPAAVVLGTGGAVLWPTILSLLKHFSQLHARSRGADEGKCLDHFSSAFWGSFQFAQLTGSLMIFLIIRKGGEDASKAVTLLAIVYTGCSALGCFLIFALLEDVDKGDGEPRGEGEGDGDKDGAGLRAVVDRLMEPKSLLLAGVYFYNGIEQSFAWCVFTSEMVLPAFGGNEAMIGILMLTYAGVDAAVGSLAAQLPSTKRTTRISIAVAIVLQCAGVLGYRYLLLDSVPALYASAVALGAGDALLNTKIGVLLGLEYGKGGEHRHMVTAWRGVTALGCALPFFLSGHTGLDFNVWLLAGSGLVGLAMFAGSVAEEEGEGEGYAPI</sequence>
<evidence type="ECO:0000256" key="6">
    <source>
        <dbReference type="SAM" id="Phobius"/>
    </source>
</evidence>
<feature type="transmembrane region" description="Helical" evidence="6">
    <location>
        <begin position="95"/>
        <end position="117"/>
    </location>
</feature>
<name>A0AAX4P3W3_9CHLO</name>
<dbReference type="PANTHER" id="PTHR19444:SF13">
    <property type="entry name" value="PROTEIN UNC-93 HOMOLOG A"/>
    <property type="match status" value="1"/>
</dbReference>
<keyword evidence="5 6" id="KW-0472">Membrane</keyword>
<proteinExistence type="inferred from homology"/>
<reference evidence="7 8" key="1">
    <citation type="submission" date="2024-03" db="EMBL/GenBank/DDBJ databases">
        <title>Complete genome sequence of the green alga Chloropicon roscoffensis RCC1871.</title>
        <authorList>
            <person name="Lemieux C."/>
            <person name="Pombert J.-F."/>
            <person name="Otis C."/>
            <person name="Turmel M."/>
        </authorList>
    </citation>
    <scope>NUCLEOTIDE SEQUENCE [LARGE SCALE GENOMIC DNA]</scope>
    <source>
        <strain evidence="7 8">RCC1871</strain>
    </source>
</reference>
<dbReference type="Proteomes" id="UP001472866">
    <property type="component" value="Chromosome 03"/>
</dbReference>
<feature type="transmembrane region" description="Helical" evidence="6">
    <location>
        <begin position="42"/>
        <end position="59"/>
    </location>
</feature>
<evidence type="ECO:0000313" key="8">
    <source>
        <dbReference type="Proteomes" id="UP001472866"/>
    </source>
</evidence>
<feature type="transmembrane region" description="Helical" evidence="6">
    <location>
        <begin position="299"/>
        <end position="319"/>
    </location>
</feature>
<evidence type="ECO:0000256" key="4">
    <source>
        <dbReference type="ARBA" id="ARBA00022989"/>
    </source>
</evidence>
<keyword evidence="3 6" id="KW-0812">Transmembrane</keyword>
<evidence type="ECO:0000256" key="5">
    <source>
        <dbReference type="ARBA" id="ARBA00023136"/>
    </source>
</evidence>
<dbReference type="PANTHER" id="PTHR19444">
    <property type="entry name" value="UNC-93 RELATED"/>
    <property type="match status" value="1"/>
</dbReference>
<dbReference type="GO" id="GO:0016020">
    <property type="term" value="C:membrane"/>
    <property type="evidence" value="ECO:0007669"/>
    <property type="project" value="UniProtKB-SubCell"/>
</dbReference>
<comment type="subcellular location">
    <subcellularLocation>
        <location evidence="1">Membrane</location>
        <topology evidence="1">Multi-pass membrane protein</topology>
    </subcellularLocation>
</comment>
<keyword evidence="8" id="KW-1185">Reference proteome</keyword>
<evidence type="ECO:0000256" key="2">
    <source>
        <dbReference type="ARBA" id="ARBA00009172"/>
    </source>
</evidence>
<gene>
    <name evidence="7" type="ORF">HKI87_03g23880</name>
</gene>
<keyword evidence="4 6" id="KW-1133">Transmembrane helix</keyword>
<dbReference type="SUPFAM" id="SSF103473">
    <property type="entry name" value="MFS general substrate transporter"/>
    <property type="match status" value="1"/>
</dbReference>
<accession>A0AAX4P3W3</accession>
<organism evidence="7 8">
    <name type="scientific">Chloropicon roscoffensis</name>
    <dbReference type="NCBI Taxonomy" id="1461544"/>
    <lineage>
        <taxon>Eukaryota</taxon>
        <taxon>Viridiplantae</taxon>
        <taxon>Chlorophyta</taxon>
        <taxon>Chloropicophyceae</taxon>
        <taxon>Chloropicales</taxon>
        <taxon>Chloropicaceae</taxon>
        <taxon>Chloropicon</taxon>
    </lineage>
</organism>
<evidence type="ECO:0000256" key="3">
    <source>
        <dbReference type="ARBA" id="ARBA00022692"/>
    </source>
</evidence>
<comment type="similarity">
    <text evidence="2">Belongs to the unc-93 family.</text>
</comment>
<feature type="transmembrane region" description="Helical" evidence="6">
    <location>
        <begin position="174"/>
        <end position="195"/>
    </location>
</feature>
<feature type="transmembrane region" description="Helical" evidence="6">
    <location>
        <begin position="387"/>
        <end position="408"/>
    </location>
</feature>
<dbReference type="EMBL" id="CP151503">
    <property type="protein sequence ID" value="WZN60854.1"/>
    <property type="molecule type" value="Genomic_DNA"/>
</dbReference>
<dbReference type="InterPro" id="IPR051951">
    <property type="entry name" value="UNC-93_regulatory"/>
</dbReference>
<feature type="transmembrane region" description="Helical" evidence="6">
    <location>
        <begin position="267"/>
        <end position="287"/>
    </location>
</feature>
<dbReference type="InterPro" id="IPR036259">
    <property type="entry name" value="MFS_trans_sf"/>
</dbReference>
<feature type="transmembrane region" description="Helical" evidence="6">
    <location>
        <begin position="9"/>
        <end position="30"/>
    </location>
</feature>